<sequence length="324" mass="36479">MEPINQSEHLVDPEIRGIIEAMGSMSLTSENYLEVRRQMKAVFPLDVTERYDVEIENVWIDNLFDDSKIRLVITKPKNKTPHLNPLIYSVHGGGMIVGSPELDNEKHAYLAHHYHFIGVSVDYRLAPEFSQPAQLHDCYSGIKWCIDNAKELNIDIGKIAVAGESAGAGLAGGMALFIRDRQEFTIHHLRLSVPMLDDRSTTKEVHPFNGEYFFNDAINYFGWKSVLKQEPGTEGISEYYSPARAKTLKGLPSTYLCVGSIELFADETLDFAKRLMYDGVLTELHVYPGYHHLGLNVPDAFHSKKEADNSLNALLRALKIAKSK</sequence>
<organism evidence="3 4">
    <name type="scientific">Bacillus spongiae</name>
    <dbReference type="NCBI Taxonomy" id="2683610"/>
    <lineage>
        <taxon>Bacteria</taxon>
        <taxon>Bacillati</taxon>
        <taxon>Bacillota</taxon>
        <taxon>Bacilli</taxon>
        <taxon>Bacillales</taxon>
        <taxon>Bacillaceae</taxon>
        <taxon>Bacillus</taxon>
    </lineage>
</organism>
<dbReference type="Gene3D" id="3.40.50.1820">
    <property type="entry name" value="alpha/beta hydrolase"/>
    <property type="match status" value="1"/>
</dbReference>
<dbReference type="InterPro" id="IPR029058">
    <property type="entry name" value="AB_hydrolase_fold"/>
</dbReference>
<dbReference type="EMBL" id="JBBAXC010000009">
    <property type="protein sequence ID" value="MEI5907803.1"/>
    <property type="molecule type" value="Genomic_DNA"/>
</dbReference>
<protein>
    <submittedName>
        <fullName evidence="3">Alpha/beta hydrolase</fullName>
    </submittedName>
</protein>
<evidence type="ECO:0000313" key="4">
    <source>
        <dbReference type="Proteomes" id="UP001312865"/>
    </source>
</evidence>
<evidence type="ECO:0000259" key="2">
    <source>
        <dbReference type="Pfam" id="PF07859"/>
    </source>
</evidence>
<dbReference type="GO" id="GO:0016787">
    <property type="term" value="F:hydrolase activity"/>
    <property type="evidence" value="ECO:0007669"/>
    <property type="project" value="UniProtKB-KW"/>
</dbReference>
<dbReference type="SUPFAM" id="SSF53474">
    <property type="entry name" value="alpha/beta-Hydrolases"/>
    <property type="match status" value="1"/>
</dbReference>
<accession>A0ABU8HEK7</accession>
<proteinExistence type="predicted"/>
<dbReference type="InterPro" id="IPR050300">
    <property type="entry name" value="GDXG_lipolytic_enzyme"/>
</dbReference>
<dbReference type="RefSeq" id="WP_336587242.1">
    <property type="nucleotide sequence ID" value="NZ_JBBAXC010000009.1"/>
</dbReference>
<dbReference type="InterPro" id="IPR013094">
    <property type="entry name" value="AB_hydrolase_3"/>
</dbReference>
<keyword evidence="4" id="KW-1185">Reference proteome</keyword>
<dbReference type="PANTHER" id="PTHR48081">
    <property type="entry name" value="AB HYDROLASE SUPERFAMILY PROTEIN C4A8.06C"/>
    <property type="match status" value="1"/>
</dbReference>
<dbReference type="PANTHER" id="PTHR48081:SF8">
    <property type="entry name" value="ALPHA_BETA HYDROLASE FOLD-3 DOMAIN-CONTAINING PROTEIN-RELATED"/>
    <property type="match status" value="1"/>
</dbReference>
<dbReference type="Pfam" id="PF07859">
    <property type="entry name" value="Abhydrolase_3"/>
    <property type="match status" value="1"/>
</dbReference>
<name>A0ABU8HEK7_9BACI</name>
<reference evidence="3 4" key="1">
    <citation type="journal article" date="2018" name="J. Microbiol.">
        <title>Bacillus spongiae sp. nov., isolated from sponge of Jeju Island.</title>
        <authorList>
            <person name="Lee G.E."/>
            <person name="Im W.T."/>
            <person name="Park J.S."/>
        </authorList>
    </citation>
    <scope>NUCLEOTIDE SEQUENCE [LARGE SCALE GENOMIC DNA]</scope>
    <source>
        <strain evidence="3 4">135PIL107-10</strain>
    </source>
</reference>
<evidence type="ECO:0000313" key="3">
    <source>
        <dbReference type="EMBL" id="MEI5907803.1"/>
    </source>
</evidence>
<evidence type="ECO:0000256" key="1">
    <source>
        <dbReference type="ARBA" id="ARBA00022801"/>
    </source>
</evidence>
<dbReference type="Proteomes" id="UP001312865">
    <property type="component" value="Unassembled WGS sequence"/>
</dbReference>
<comment type="caution">
    <text evidence="3">The sequence shown here is derived from an EMBL/GenBank/DDBJ whole genome shotgun (WGS) entry which is preliminary data.</text>
</comment>
<feature type="domain" description="Alpha/beta hydrolase fold-3" evidence="2">
    <location>
        <begin position="90"/>
        <end position="292"/>
    </location>
</feature>
<keyword evidence="1 3" id="KW-0378">Hydrolase</keyword>
<gene>
    <name evidence="3" type="ORF">WAK64_12140</name>
</gene>